<feature type="non-terminal residue" evidence="1">
    <location>
        <position position="1"/>
    </location>
</feature>
<dbReference type="SUPFAM" id="SSF55124">
    <property type="entry name" value="Nitrite/Sulfite reductase N-terminal domain-like"/>
    <property type="match status" value="1"/>
</dbReference>
<protein>
    <submittedName>
        <fullName evidence="1">Dissimilatory sulfite reductase alpha subunit</fullName>
    </submittedName>
</protein>
<sequence length="124" mass="13554">LLGGGVDGVYCPNPEYFPSVAHFHTHRVSQPASKYLTTKPLDNFCKVWERYGSGLLMFHGSTGRIILFGDTTPQNEPIPPLLTHPPNLDIGGSGFNLRTLPYCRGPARCEDACIDTIATCYGLT</sequence>
<feature type="non-terminal residue" evidence="1">
    <location>
        <position position="124"/>
    </location>
</feature>
<evidence type="ECO:0000313" key="1">
    <source>
        <dbReference type="EMBL" id="CAQ77547.1"/>
    </source>
</evidence>
<accession>C3W7G5</accession>
<dbReference type="AlphaFoldDB" id="C3W7G5"/>
<dbReference type="EMBL" id="FM180450">
    <property type="protein sequence ID" value="CAQ77547.1"/>
    <property type="molecule type" value="Genomic_DNA"/>
</dbReference>
<dbReference type="InterPro" id="IPR036136">
    <property type="entry name" value="Nit/Sulf_reduc_fer-like_dom_sf"/>
</dbReference>
<organism evidence="1">
    <name type="scientific">uncultured sulfate-reducing bacterium</name>
    <dbReference type="NCBI Taxonomy" id="153939"/>
    <lineage>
        <taxon>Bacteria</taxon>
        <taxon>environmental samples</taxon>
    </lineage>
</organism>
<name>C3W7G5_9BACT</name>
<gene>
    <name evidence="1" type="primary">dsrA</name>
</gene>
<dbReference type="GO" id="GO:0016491">
    <property type="term" value="F:oxidoreductase activity"/>
    <property type="evidence" value="ECO:0007669"/>
    <property type="project" value="InterPro"/>
</dbReference>
<proteinExistence type="predicted"/>
<reference evidence="1" key="1">
    <citation type="journal article" date="2009" name="Environ. Microbiol.">
        <title>Sulfate-reducing bacteria in marine sediment (Aarhus Bay, Denmark): abundance and diversity related to geochemical zonation.</title>
        <authorList>
            <person name="Leloup J."/>
            <person name="Fossing H."/>
            <person name="Kohls K."/>
            <person name="Holmkvist L."/>
            <person name="Borowski C."/>
            <person name="Jorgensen B.B."/>
        </authorList>
    </citation>
    <scope>NUCLEOTIDE SEQUENCE</scope>
    <source>
        <strain evidence="1">DSR-DGGE-11</strain>
    </source>
</reference>
<dbReference type="Gene3D" id="3.30.70.2500">
    <property type="match status" value="1"/>
</dbReference>